<feature type="region of interest" description="Disordered" evidence="1">
    <location>
        <begin position="406"/>
        <end position="462"/>
    </location>
</feature>
<feature type="compositionally biased region" description="Polar residues" evidence="1">
    <location>
        <begin position="418"/>
        <end position="436"/>
    </location>
</feature>
<proteinExistence type="predicted"/>
<sequence>MPSYSTTPLFSIQEMANDNQSPRIYEDRSGRGLTSSCTKVSKEYIRPTPVNNSLSRFKSHISSFDGSEEVYREELRVLLSVIESFDPRYDSYFDSSIQEEDPRTTAHRKQRNDFLHSLVKKIFHSHQNLAKILTCSNDLGLVLLRFSEWSLKAQPLYTCYLEHYHLNSDASSSETELRMQPIVEIQRLSDFIAVSRKSVFSLGAQPQIRLQDIISNLELASERFLRLTKKTVERSHGEMARTSHNVSFSSVKSFVQLSPVCSSFDISKIESVFSSELFYKNEKLSTAVHFQTVDLVFFQAPSSNTTMLALVRIEDNSKSLLFPPFRYGELVFCKDVDNFVVLLRHCLSSGVDLYVSLDKKHPERSTQARCKLLEMFPSRNPTPSGRYIPQGANGLGVSLPMKENAPPNGLQYIPPQKPNSNIQRQYRQSCTQTEPDSSVISRPVVSSSSTLTNSTTSSVSTANNVPIAGTFAAHLAKKQSILRKASNTTKSTSSGSSSINASSLEHPADSVQSAPNVQASDIKLENVCGKKDEDDDTLHGKDNSIDEVDAHSDINPGETLPFTLDPKDNAEKEKQHEEKEQYDEERHSTHSVDLTNDKYSDNACNVLKEVMDDESSSGETPEISPEMPYEEQQPRMEKASSIASSNNDIPQESHQPSSESRDESADKGDDVTDLQQPKSLSREEESTSSSNTFSLSKTMFDPEAFAKTYEDALLDAVDFDSKPKAHKFGFFSHLFGKKRHSNKLRSTFKSSASEGSIATSEGKSFKGVKTDEDEKYLLLLKSIVASPDQFYLQDVKYSVWGENGWSEAQLVKLKWVHSENRERYIAGYLLDAGKDSNESDSNSVAFLLLFGRETFVRRAGAFDVQIRSKNYRGNSVMLLLRASSVVNLHKLLDIFSCDKEAAISNSSSQQTDFSFIANSSSSHTVLSEMAEKDSDPLPPPPKKFNVELNSQSPVSSIGSVSCNSSTSNKSHSSMLRHGDNMVLVYHSLVKLYRLSGKSNKMKSLGNVVLKVADYNSSTEMQYLIRNLKVSIDVDLPNEALTVVDSSKLFLDLSAGGSDNTPNTGSYVLSFGKADDMNDLLNVIGHHDR</sequence>
<feature type="domain" description="PH-like" evidence="2">
    <location>
        <begin position="245"/>
        <end position="377"/>
    </location>
</feature>
<feature type="compositionally biased region" description="Polar residues" evidence="1">
    <location>
        <begin position="641"/>
        <end position="658"/>
    </location>
</feature>
<feature type="compositionally biased region" description="Basic and acidic residues" evidence="1">
    <location>
        <begin position="659"/>
        <end position="670"/>
    </location>
</feature>
<accession>A0A7D9H2H4</accession>
<organism evidence="3 4">
    <name type="scientific">Dekkera bruxellensis</name>
    <name type="common">Brettanomyces custersii</name>
    <dbReference type="NCBI Taxonomy" id="5007"/>
    <lineage>
        <taxon>Eukaryota</taxon>
        <taxon>Fungi</taxon>
        <taxon>Dikarya</taxon>
        <taxon>Ascomycota</taxon>
        <taxon>Saccharomycotina</taxon>
        <taxon>Pichiomycetes</taxon>
        <taxon>Pichiales</taxon>
        <taxon>Pichiaceae</taxon>
        <taxon>Brettanomyces</taxon>
    </lineage>
</organism>
<dbReference type="Pfam" id="PF25409">
    <property type="entry name" value="PH_33"/>
    <property type="match status" value="1"/>
</dbReference>
<reference evidence="3 4" key="1">
    <citation type="submission" date="2019-07" db="EMBL/GenBank/DDBJ databases">
        <authorList>
            <person name="Friedrich A."/>
            <person name="Schacherer J."/>
        </authorList>
    </citation>
    <scope>NUCLEOTIDE SEQUENCE [LARGE SCALE GENOMIC DNA]</scope>
</reference>
<gene>
    <name evidence="3" type="ORF">DEBR0S6_03334G</name>
</gene>
<dbReference type="Proteomes" id="UP000478008">
    <property type="component" value="Unassembled WGS sequence"/>
</dbReference>
<evidence type="ECO:0000313" key="3">
    <source>
        <dbReference type="EMBL" id="VUG19922.1"/>
    </source>
</evidence>
<keyword evidence="4" id="KW-1185">Reference proteome</keyword>
<evidence type="ECO:0000256" key="1">
    <source>
        <dbReference type="SAM" id="MobiDB-lite"/>
    </source>
</evidence>
<dbReference type="InterPro" id="IPR058189">
    <property type="entry name" value="PH-like_ascomyc"/>
</dbReference>
<feature type="region of interest" description="Disordered" evidence="1">
    <location>
        <begin position="484"/>
        <end position="694"/>
    </location>
</feature>
<protein>
    <submittedName>
        <fullName evidence="3">DEBR0S6_03334g1_1</fullName>
    </submittedName>
</protein>
<dbReference type="AlphaFoldDB" id="A0A7D9H2H4"/>
<feature type="compositionally biased region" description="Basic and acidic residues" evidence="1">
    <location>
        <begin position="522"/>
        <end position="552"/>
    </location>
</feature>
<feature type="compositionally biased region" description="Low complexity" evidence="1">
    <location>
        <begin position="437"/>
        <end position="462"/>
    </location>
</feature>
<dbReference type="EMBL" id="CABFWN010000006">
    <property type="protein sequence ID" value="VUG19922.1"/>
    <property type="molecule type" value="Genomic_DNA"/>
</dbReference>
<evidence type="ECO:0000313" key="4">
    <source>
        <dbReference type="Proteomes" id="UP000478008"/>
    </source>
</evidence>
<feature type="compositionally biased region" description="Basic and acidic residues" evidence="1">
    <location>
        <begin position="565"/>
        <end position="600"/>
    </location>
</feature>
<evidence type="ECO:0000259" key="2">
    <source>
        <dbReference type="Pfam" id="PF25409"/>
    </source>
</evidence>
<feature type="compositionally biased region" description="Polar residues" evidence="1">
    <location>
        <begin position="510"/>
        <end position="519"/>
    </location>
</feature>
<feature type="compositionally biased region" description="Low complexity" evidence="1">
    <location>
        <begin position="484"/>
        <end position="503"/>
    </location>
</feature>
<name>A0A7D9H2H4_DEKBR</name>